<dbReference type="Pfam" id="PF00497">
    <property type="entry name" value="SBP_bac_3"/>
    <property type="match status" value="1"/>
</dbReference>
<name>A0A4Z0NNN2_9HYPH</name>
<feature type="chain" id="PRO_5021257730" evidence="4">
    <location>
        <begin position="29"/>
        <end position="310"/>
    </location>
</feature>
<evidence type="ECO:0000256" key="2">
    <source>
        <dbReference type="ARBA" id="ARBA00022448"/>
    </source>
</evidence>
<evidence type="ECO:0000256" key="4">
    <source>
        <dbReference type="SAM" id="SignalP"/>
    </source>
</evidence>
<dbReference type="InterPro" id="IPR001638">
    <property type="entry name" value="Solute-binding_3/MltF_N"/>
</dbReference>
<reference evidence="6 7" key="1">
    <citation type="submission" date="2019-04" db="EMBL/GenBank/DDBJ databases">
        <authorList>
            <person name="Feng G."/>
            <person name="Zhu H."/>
        </authorList>
    </citation>
    <scope>NUCLEOTIDE SEQUENCE [LARGE SCALE GENOMIC DNA]</scope>
    <source>
        <strain evidence="6 7">6HR-1</strain>
    </source>
</reference>
<keyword evidence="3 4" id="KW-0732">Signal</keyword>
<proteinExistence type="inferred from homology"/>
<feature type="domain" description="Solute-binding protein family 3/N-terminal" evidence="5">
    <location>
        <begin position="43"/>
        <end position="276"/>
    </location>
</feature>
<feature type="signal peptide" evidence="4">
    <location>
        <begin position="1"/>
        <end position="28"/>
    </location>
</feature>
<evidence type="ECO:0000256" key="3">
    <source>
        <dbReference type="ARBA" id="ARBA00022729"/>
    </source>
</evidence>
<evidence type="ECO:0000256" key="1">
    <source>
        <dbReference type="ARBA" id="ARBA00010333"/>
    </source>
</evidence>
<comment type="caution">
    <text evidence="6">The sequence shown here is derived from an EMBL/GenBank/DDBJ whole genome shotgun (WGS) entry which is preliminary data.</text>
</comment>
<dbReference type="InterPro" id="IPR051455">
    <property type="entry name" value="Bact_solute-bind_prot3"/>
</dbReference>
<protein>
    <submittedName>
        <fullName evidence="6">Amino acid ABC transporter substrate-binding protein</fullName>
    </submittedName>
</protein>
<dbReference type="AlphaFoldDB" id="A0A4Z0NNN2"/>
<organism evidence="6 7">
    <name type="scientific">Methylobacterium nonmethylotrophicum</name>
    <dbReference type="NCBI Taxonomy" id="1141884"/>
    <lineage>
        <taxon>Bacteria</taxon>
        <taxon>Pseudomonadati</taxon>
        <taxon>Pseudomonadota</taxon>
        <taxon>Alphaproteobacteria</taxon>
        <taxon>Hyphomicrobiales</taxon>
        <taxon>Methylobacteriaceae</taxon>
        <taxon>Methylobacterium</taxon>
    </lineage>
</organism>
<dbReference type="Gene3D" id="3.40.190.10">
    <property type="entry name" value="Periplasmic binding protein-like II"/>
    <property type="match status" value="2"/>
</dbReference>
<keyword evidence="2" id="KW-0813">Transport</keyword>
<accession>A0A4Z0NNN2</accession>
<dbReference type="SUPFAM" id="SSF53850">
    <property type="entry name" value="Periplasmic binding protein-like II"/>
    <property type="match status" value="1"/>
</dbReference>
<dbReference type="EMBL" id="SRLB01000013">
    <property type="protein sequence ID" value="TGD97766.1"/>
    <property type="molecule type" value="Genomic_DNA"/>
</dbReference>
<dbReference type="GO" id="GO:0005576">
    <property type="term" value="C:extracellular region"/>
    <property type="evidence" value="ECO:0007669"/>
    <property type="project" value="TreeGrafter"/>
</dbReference>
<evidence type="ECO:0000259" key="5">
    <source>
        <dbReference type="SMART" id="SM00062"/>
    </source>
</evidence>
<dbReference type="GO" id="GO:0030288">
    <property type="term" value="C:outer membrane-bounded periplasmic space"/>
    <property type="evidence" value="ECO:0007669"/>
    <property type="project" value="TreeGrafter"/>
</dbReference>
<gene>
    <name evidence="6" type="ORF">EU555_19300</name>
</gene>
<dbReference type="OrthoDB" id="7240770at2"/>
<comment type="similarity">
    <text evidence="1">Belongs to the bacterial solute-binding protein 3 family.</text>
</comment>
<dbReference type="PANTHER" id="PTHR30085">
    <property type="entry name" value="AMINO ACID ABC TRANSPORTER PERMEASE"/>
    <property type="match status" value="1"/>
</dbReference>
<evidence type="ECO:0000313" key="6">
    <source>
        <dbReference type="EMBL" id="TGD97766.1"/>
    </source>
</evidence>
<evidence type="ECO:0000313" key="7">
    <source>
        <dbReference type="Proteomes" id="UP000297535"/>
    </source>
</evidence>
<dbReference type="GO" id="GO:0006865">
    <property type="term" value="P:amino acid transport"/>
    <property type="evidence" value="ECO:0007669"/>
    <property type="project" value="TreeGrafter"/>
</dbReference>
<dbReference type="PANTHER" id="PTHR30085:SF2">
    <property type="entry name" value="GLUTAMATE_ASPARTATE IMPORT SOLUTE-BINDING PROTEIN"/>
    <property type="match status" value="1"/>
</dbReference>
<keyword evidence="7" id="KW-1185">Reference proteome</keyword>
<dbReference type="CDD" id="cd13688">
    <property type="entry name" value="PBP2_GltI_DEBP"/>
    <property type="match status" value="1"/>
</dbReference>
<dbReference type="Proteomes" id="UP000297535">
    <property type="component" value="Unassembled WGS sequence"/>
</dbReference>
<dbReference type="SMART" id="SM00062">
    <property type="entry name" value="PBPb"/>
    <property type="match status" value="1"/>
</dbReference>
<dbReference type="RefSeq" id="WP_135416838.1">
    <property type="nucleotide sequence ID" value="NZ_SRLB01000013.1"/>
</dbReference>
<sequence>MKHPLRSRPVKKIALFVFLSALALPAHAAELTGTLKKIKDSNRIVLGVRDGGPPFSYIDNNQTYVGYTIDICSRIVDAIKKEVGAADLKVEMLPITSSTRIPLMTNGTIDLECGSTTNNPERQKQVTFTNAHFVTASRFASKKAQKIETIDDLKGKSVVSVAGSVNIVQINKLNTERKLGITVQTAKDTVEAFLLLETDRAAAFVMDDVQLSILIALSKDPAAYTISKEAFGPPEPYGIMLRRDDAPFKALVDRTTADLYRSPEIGAIYRKWFESPVPPKGINYRFPMPAELKRAFEHPTDSPDPAAYRN</sequence>